<dbReference type="PANTHER" id="PTHR44757">
    <property type="entry name" value="DIGUANYLATE CYCLASE DGCP"/>
    <property type="match status" value="1"/>
</dbReference>
<evidence type="ECO:0000259" key="3">
    <source>
        <dbReference type="PROSITE" id="PS50887"/>
    </source>
</evidence>
<feature type="transmembrane region" description="Helical" evidence="1">
    <location>
        <begin position="150"/>
        <end position="168"/>
    </location>
</feature>
<feature type="transmembrane region" description="Helical" evidence="1">
    <location>
        <begin position="81"/>
        <end position="99"/>
    </location>
</feature>
<feature type="transmembrane region" description="Helical" evidence="1">
    <location>
        <begin position="41"/>
        <end position="60"/>
    </location>
</feature>
<feature type="domain" description="GGDEF" evidence="3">
    <location>
        <begin position="384"/>
        <end position="515"/>
    </location>
</feature>
<dbReference type="CDD" id="cd01948">
    <property type="entry name" value="EAL"/>
    <property type="match status" value="1"/>
</dbReference>
<organism evidence="4 5">
    <name type="scientific">Pilimelia columellifera subsp. columellifera</name>
    <dbReference type="NCBI Taxonomy" id="706583"/>
    <lineage>
        <taxon>Bacteria</taxon>
        <taxon>Bacillati</taxon>
        <taxon>Actinomycetota</taxon>
        <taxon>Actinomycetes</taxon>
        <taxon>Micromonosporales</taxon>
        <taxon>Micromonosporaceae</taxon>
        <taxon>Pilimelia</taxon>
    </lineage>
</organism>
<evidence type="ECO:0000256" key="1">
    <source>
        <dbReference type="SAM" id="Phobius"/>
    </source>
</evidence>
<evidence type="ECO:0000313" key="5">
    <source>
        <dbReference type="Proteomes" id="UP001499978"/>
    </source>
</evidence>
<dbReference type="CDD" id="cd01949">
    <property type="entry name" value="GGDEF"/>
    <property type="match status" value="1"/>
</dbReference>
<dbReference type="RefSeq" id="WP_344172629.1">
    <property type="nucleotide sequence ID" value="NZ_BAAARY010000011.1"/>
</dbReference>
<evidence type="ECO:0000313" key="4">
    <source>
        <dbReference type="EMBL" id="GAA2525850.1"/>
    </source>
</evidence>
<dbReference type="InterPro" id="IPR000160">
    <property type="entry name" value="GGDEF_dom"/>
</dbReference>
<feature type="transmembrane region" description="Helical" evidence="1">
    <location>
        <begin position="12"/>
        <end position="29"/>
    </location>
</feature>
<dbReference type="Gene3D" id="3.20.20.450">
    <property type="entry name" value="EAL domain"/>
    <property type="match status" value="1"/>
</dbReference>
<reference evidence="4 5" key="1">
    <citation type="journal article" date="2019" name="Int. J. Syst. Evol. Microbiol.">
        <title>The Global Catalogue of Microorganisms (GCM) 10K type strain sequencing project: providing services to taxonomists for standard genome sequencing and annotation.</title>
        <authorList>
            <consortium name="The Broad Institute Genomics Platform"/>
            <consortium name="The Broad Institute Genome Sequencing Center for Infectious Disease"/>
            <person name="Wu L."/>
            <person name="Ma J."/>
        </authorList>
    </citation>
    <scope>NUCLEOTIDE SEQUENCE [LARGE SCALE GENOMIC DNA]</scope>
    <source>
        <strain evidence="4 5">JCM 3367</strain>
    </source>
</reference>
<dbReference type="Pfam" id="PF00990">
    <property type="entry name" value="GGDEF"/>
    <property type="match status" value="1"/>
</dbReference>
<dbReference type="Proteomes" id="UP001499978">
    <property type="component" value="Unassembled WGS sequence"/>
</dbReference>
<accession>A0ABN3NMX0</accession>
<dbReference type="InterPro" id="IPR035919">
    <property type="entry name" value="EAL_sf"/>
</dbReference>
<feature type="transmembrane region" description="Helical" evidence="1">
    <location>
        <begin position="244"/>
        <end position="261"/>
    </location>
</feature>
<keyword evidence="1" id="KW-1133">Transmembrane helix</keyword>
<dbReference type="NCBIfam" id="TIGR00254">
    <property type="entry name" value="GGDEF"/>
    <property type="match status" value="1"/>
</dbReference>
<proteinExistence type="predicted"/>
<dbReference type="InterPro" id="IPR029787">
    <property type="entry name" value="Nucleotide_cyclase"/>
</dbReference>
<feature type="domain" description="EAL" evidence="2">
    <location>
        <begin position="524"/>
        <end position="779"/>
    </location>
</feature>
<keyword evidence="1" id="KW-0472">Membrane</keyword>
<feature type="transmembrane region" description="Helical" evidence="1">
    <location>
        <begin position="308"/>
        <end position="327"/>
    </location>
</feature>
<keyword evidence="1" id="KW-0812">Transmembrane</keyword>
<comment type="caution">
    <text evidence="4">The sequence shown here is derived from an EMBL/GenBank/DDBJ whole genome shotgun (WGS) entry which is preliminary data.</text>
</comment>
<dbReference type="Pfam" id="PF00563">
    <property type="entry name" value="EAL"/>
    <property type="match status" value="1"/>
</dbReference>
<sequence length="787" mass="83255">MSGVLDFRANRVVVATSTITAVYLAWAALRVGGAAVPIELAWATTLPVGALASWACWRAVPADAYPAARRFWRHMGITTGLLSVGGATNAYAVVVAAHGRETLSATAAGQIVQVPEATLAIYAMALLMLMWALLRLPSRAQLTAEARRRFVLDAAIVMFTTGVFVWYLSFRHFGDWAGMISSRVAPTLGVIALGFIGGFAFLKIALLGARAVDTPAMRLLAVAASVGATTGAAGPWLAQITPSLAATISLAPTALLITLAADRQRRAAGAPQPATEPPRRLFSFVPYLAVAAVDGLLMVTAARRDDDVIISAVAAVLLTAAVVYRQISALSENNRLLNRVDATVRELRDTQAQLAHQAQHDSLTGLANRRLFEQRVAEAGASAVPSSVVLIDLDDFKVINDRLGHVTGDSLLVAVAQRLRACVRSDDTVARFGGDEFALLLPGVSATDAIDVLDRIATALERPVSVSGLDLLVGSSIGVADAAGDLDAIELLRRADLAMYAAKSGGKGRHARYDATLDERAATDAQMGADLRLALDRGEFHLLFQPVVQLPDGVPAGAEALVRWTHPSQGMVPPDVFIAAAERTGLIVPLGSWILREACRQASLWLRRDGASQPWRVGVNISARQLREPGFASQVAEALRESGLTADRLTVEVTETAVFENGPAVEALTAISHLGVSVALDDFGTGHSSLGLLRTTPVDILKVDKSFIDGIPGREEESIIATAMLQIAEGLHLGTVAEGVETRAQVERLHQLGYRLAQGYYFDKPLPATEMGAKLAAAANHSAISAA</sequence>
<feature type="transmembrane region" description="Helical" evidence="1">
    <location>
        <begin position="188"/>
        <end position="207"/>
    </location>
</feature>
<dbReference type="PANTHER" id="PTHR44757:SF2">
    <property type="entry name" value="BIOFILM ARCHITECTURE MAINTENANCE PROTEIN MBAA"/>
    <property type="match status" value="1"/>
</dbReference>
<dbReference type="SUPFAM" id="SSF55073">
    <property type="entry name" value="Nucleotide cyclase"/>
    <property type="match status" value="1"/>
</dbReference>
<evidence type="ECO:0000259" key="2">
    <source>
        <dbReference type="PROSITE" id="PS50883"/>
    </source>
</evidence>
<dbReference type="Gene3D" id="3.30.70.270">
    <property type="match status" value="1"/>
</dbReference>
<dbReference type="InterPro" id="IPR043128">
    <property type="entry name" value="Rev_trsase/Diguanyl_cyclase"/>
</dbReference>
<feature type="transmembrane region" description="Helical" evidence="1">
    <location>
        <begin position="219"/>
        <end position="238"/>
    </location>
</feature>
<dbReference type="EMBL" id="BAAARY010000011">
    <property type="protein sequence ID" value="GAA2525850.1"/>
    <property type="molecule type" value="Genomic_DNA"/>
</dbReference>
<dbReference type="InterPro" id="IPR052155">
    <property type="entry name" value="Biofilm_reg_signaling"/>
</dbReference>
<dbReference type="SMART" id="SM00052">
    <property type="entry name" value="EAL"/>
    <property type="match status" value="1"/>
</dbReference>
<feature type="transmembrane region" description="Helical" evidence="1">
    <location>
        <begin position="119"/>
        <end position="138"/>
    </location>
</feature>
<dbReference type="SMART" id="SM00267">
    <property type="entry name" value="GGDEF"/>
    <property type="match status" value="1"/>
</dbReference>
<name>A0ABN3NMX0_9ACTN</name>
<dbReference type="PROSITE" id="PS50887">
    <property type="entry name" value="GGDEF"/>
    <property type="match status" value="1"/>
</dbReference>
<dbReference type="SUPFAM" id="SSF141868">
    <property type="entry name" value="EAL domain-like"/>
    <property type="match status" value="1"/>
</dbReference>
<dbReference type="InterPro" id="IPR001633">
    <property type="entry name" value="EAL_dom"/>
</dbReference>
<gene>
    <name evidence="4" type="ORF">GCM10010201_25690</name>
</gene>
<dbReference type="PROSITE" id="PS50883">
    <property type="entry name" value="EAL"/>
    <property type="match status" value="1"/>
</dbReference>
<protein>
    <submittedName>
        <fullName evidence="4">Bifunctional diguanylate cyclase/phosphodiesterase</fullName>
    </submittedName>
</protein>
<keyword evidence="5" id="KW-1185">Reference proteome</keyword>